<evidence type="ECO:0000256" key="2">
    <source>
        <dbReference type="ARBA" id="ARBA00022519"/>
    </source>
</evidence>
<dbReference type="InterPro" id="IPR023346">
    <property type="entry name" value="Lysozyme-like_dom_sf"/>
</dbReference>
<evidence type="ECO:0000313" key="14">
    <source>
        <dbReference type="Proteomes" id="UP000198462"/>
    </source>
</evidence>
<gene>
    <name evidence="11" type="primary">mtgA</name>
    <name evidence="13" type="ORF">B5C34_00340</name>
</gene>
<sequence length="241" mass="27121">MARLGRKKRRGFRKKRRMKPLRWLLKALVFVFLFTILWALLYRFVPIPVTTPQLGDYVDGQTVYRSWTPLEEISPNLVRAVIASEDARFCSHNGFDIEAIETAMKANEKGGRLRGASTISQQTAKNAFLWSDRNWLRKGLEAYFTGLIELLWGKHRIMEVYLNVAEMGPGVYGAAAAAQYHYGKSAADLSPNEAARLAAVLPNPIERNAGNPGPFVRRHSGNIQRWIGIVDADGQDDCIFG</sequence>
<evidence type="ECO:0000313" key="13">
    <source>
        <dbReference type="EMBL" id="OWV32056.1"/>
    </source>
</evidence>
<keyword evidence="3 11" id="KW-0328">Glycosyltransferase</keyword>
<dbReference type="NCBIfam" id="TIGR02070">
    <property type="entry name" value="mono_pep_trsgly"/>
    <property type="match status" value="1"/>
</dbReference>
<feature type="transmembrane region" description="Helical" evidence="11">
    <location>
        <begin position="21"/>
        <end position="41"/>
    </location>
</feature>
<comment type="catalytic activity">
    <reaction evidence="11">
        <text>[GlcNAc-(1-&gt;4)-Mur2Ac(oyl-L-Ala-gamma-D-Glu-L-Lys-D-Ala-D-Ala)](n)-di-trans,octa-cis-undecaprenyl diphosphate + beta-D-GlcNAc-(1-&gt;4)-Mur2Ac(oyl-L-Ala-gamma-D-Glu-L-Lys-D-Ala-D-Ala)-di-trans,octa-cis-undecaprenyl diphosphate = [GlcNAc-(1-&gt;4)-Mur2Ac(oyl-L-Ala-gamma-D-Glu-L-Lys-D-Ala-D-Ala)](n+1)-di-trans,octa-cis-undecaprenyl diphosphate + di-trans,octa-cis-undecaprenyl diphosphate + H(+)</text>
        <dbReference type="Rhea" id="RHEA:23708"/>
        <dbReference type="Rhea" id="RHEA-COMP:9602"/>
        <dbReference type="Rhea" id="RHEA-COMP:9603"/>
        <dbReference type="ChEBI" id="CHEBI:15378"/>
        <dbReference type="ChEBI" id="CHEBI:58405"/>
        <dbReference type="ChEBI" id="CHEBI:60033"/>
        <dbReference type="ChEBI" id="CHEBI:78435"/>
        <dbReference type="EC" id="2.4.99.28"/>
    </reaction>
</comment>
<dbReference type="PANTHER" id="PTHR30400">
    <property type="entry name" value="MONOFUNCTIONAL BIOSYNTHETIC PEPTIDOGLYCAN TRANSGLYCOSYLASE"/>
    <property type="match status" value="1"/>
</dbReference>
<dbReference type="UniPathway" id="UPA00219"/>
<protein>
    <recommendedName>
        <fullName evidence="11">Biosynthetic peptidoglycan transglycosylase</fullName>
        <ecNumber evidence="11">2.4.99.28</ecNumber>
    </recommendedName>
    <alternativeName>
        <fullName evidence="11">Glycan polymerase</fullName>
    </alternativeName>
    <alternativeName>
        <fullName evidence="11">Peptidoglycan glycosyltransferase MtgA</fullName>
        <shortName evidence="11">PGT</shortName>
    </alternativeName>
</protein>
<dbReference type="OrthoDB" id="9766909at2"/>
<evidence type="ECO:0000256" key="10">
    <source>
        <dbReference type="ARBA" id="ARBA00023316"/>
    </source>
</evidence>
<evidence type="ECO:0000256" key="1">
    <source>
        <dbReference type="ARBA" id="ARBA00022475"/>
    </source>
</evidence>
<organism evidence="13 14">
    <name type="scientific">Pacificimonas flava</name>
    <dbReference type="NCBI Taxonomy" id="1234595"/>
    <lineage>
        <taxon>Bacteria</taxon>
        <taxon>Pseudomonadati</taxon>
        <taxon>Pseudomonadota</taxon>
        <taxon>Alphaproteobacteria</taxon>
        <taxon>Sphingomonadales</taxon>
        <taxon>Sphingosinicellaceae</taxon>
        <taxon>Pacificimonas</taxon>
    </lineage>
</organism>
<keyword evidence="2 11" id="KW-0997">Cell inner membrane</keyword>
<keyword evidence="9 11" id="KW-0472">Membrane</keyword>
<dbReference type="GO" id="GO:0009274">
    <property type="term" value="C:peptidoglycan-based cell wall"/>
    <property type="evidence" value="ECO:0007669"/>
    <property type="project" value="InterPro"/>
</dbReference>
<evidence type="ECO:0000256" key="3">
    <source>
        <dbReference type="ARBA" id="ARBA00022676"/>
    </source>
</evidence>
<keyword evidence="8 11" id="KW-1133">Transmembrane helix</keyword>
<evidence type="ECO:0000256" key="11">
    <source>
        <dbReference type="HAMAP-Rule" id="MF_00766"/>
    </source>
</evidence>
<dbReference type="GO" id="GO:0005886">
    <property type="term" value="C:plasma membrane"/>
    <property type="evidence" value="ECO:0007669"/>
    <property type="project" value="UniProtKB-SubCell"/>
</dbReference>
<dbReference type="AlphaFoldDB" id="A0A219B1R4"/>
<evidence type="ECO:0000256" key="5">
    <source>
        <dbReference type="ARBA" id="ARBA00022692"/>
    </source>
</evidence>
<comment type="caution">
    <text evidence="13">The sequence shown here is derived from an EMBL/GenBank/DDBJ whole genome shotgun (WGS) entry which is preliminary data.</text>
</comment>
<comment type="similarity">
    <text evidence="11">Belongs to the glycosyltransferase 51 family.</text>
</comment>
<dbReference type="InterPro" id="IPR036950">
    <property type="entry name" value="PBP_transglycosylase"/>
</dbReference>
<keyword evidence="5 11" id="KW-0812">Transmembrane</keyword>
<dbReference type="EC" id="2.4.99.28" evidence="11"/>
<keyword evidence="6 11" id="KW-0133">Cell shape</keyword>
<comment type="function">
    <text evidence="11">Peptidoglycan polymerase that catalyzes glycan chain elongation from lipid-linked precursors.</text>
</comment>
<comment type="subcellular location">
    <subcellularLocation>
        <location evidence="11">Cell inner membrane</location>
        <topology evidence="11">Single-pass membrane protein</topology>
    </subcellularLocation>
</comment>
<evidence type="ECO:0000256" key="4">
    <source>
        <dbReference type="ARBA" id="ARBA00022679"/>
    </source>
</evidence>
<keyword evidence="14" id="KW-1185">Reference proteome</keyword>
<dbReference type="GO" id="GO:0009252">
    <property type="term" value="P:peptidoglycan biosynthetic process"/>
    <property type="evidence" value="ECO:0007669"/>
    <property type="project" value="UniProtKB-UniRule"/>
</dbReference>
<keyword evidence="1 11" id="KW-1003">Cell membrane</keyword>
<proteinExistence type="inferred from homology"/>
<dbReference type="Gene3D" id="1.10.3810.10">
    <property type="entry name" value="Biosynthetic peptidoglycan transglycosylase-like"/>
    <property type="match status" value="1"/>
</dbReference>
<dbReference type="GO" id="GO:0008360">
    <property type="term" value="P:regulation of cell shape"/>
    <property type="evidence" value="ECO:0007669"/>
    <property type="project" value="UniProtKB-KW"/>
</dbReference>
<evidence type="ECO:0000256" key="9">
    <source>
        <dbReference type="ARBA" id="ARBA00023136"/>
    </source>
</evidence>
<evidence type="ECO:0000256" key="6">
    <source>
        <dbReference type="ARBA" id="ARBA00022960"/>
    </source>
</evidence>
<dbReference type="SUPFAM" id="SSF53955">
    <property type="entry name" value="Lysozyme-like"/>
    <property type="match status" value="1"/>
</dbReference>
<dbReference type="EMBL" id="NFZT01000001">
    <property type="protein sequence ID" value="OWV32056.1"/>
    <property type="molecule type" value="Genomic_DNA"/>
</dbReference>
<name>A0A219B1R4_9SPHN</name>
<accession>A0A219B1R4</accession>
<keyword evidence="7 11" id="KW-0573">Peptidoglycan synthesis</keyword>
<dbReference type="GO" id="GO:0071555">
    <property type="term" value="P:cell wall organization"/>
    <property type="evidence" value="ECO:0007669"/>
    <property type="project" value="UniProtKB-KW"/>
</dbReference>
<dbReference type="HAMAP" id="MF_00766">
    <property type="entry name" value="PGT_MtgA"/>
    <property type="match status" value="1"/>
</dbReference>
<dbReference type="InterPro" id="IPR001264">
    <property type="entry name" value="Glyco_trans_51"/>
</dbReference>
<evidence type="ECO:0000256" key="8">
    <source>
        <dbReference type="ARBA" id="ARBA00022989"/>
    </source>
</evidence>
<evidence type="ECO:0000259" key="12">
    <source>
        <dbReference type="Pfam" id="PF00912"/>
    </source>
</evidence>
<dbReference type="Pfam" id="PF00912">
    <property type="entry name" value="Transgly"/>
    <property type="match status" value="1"/>
</dbReference>
<keyword evidence="4 11" id="KW-0808">Transferase</keyword>
<dbReference type="GO" id="GO:0016763">
    <property type="term" value="F:pentosyltransferase activity"/>
    <property type="evidence" value="ECO:0007669"/>
    <property type="project" value="InterPro"/>
</dbReference>
<comment type="pathway">
    <text evidence="11">Cell wall biogenesis; peptidoglycan biosynthesis.</text>
</comment>
<dbReference type="PANTHER" id="PTHR30400:SF0">
    <property type="entry name" value="BIOSYNTHETIC PEPTIDOGLYCAN TRANSGLYCOSYLASE"/>
    <property type="match status" value="1"/>
</dbReference>
<keyword evidence="10 11" id="KW-0961">Cell wall biogenesis/degradation</keyword>
<dbReference type="InterPro" id="IPR011812">
    <property type="entry name" value="Pep_trsgly"/>
</dbReference>
<dbReference type="GO" id="GO:0008955">
    <property type="term" value="F:peptidoglycan glycosyltransferase activity"/>
    <property type="evidence" value="ECO:0007669"/>
    <property type="project" value="UniProtKB-UniRule"/>
</dbReference>
<evidence type="ECO:0000256" key="7">
    <source>
        <dbReference type="ARBA" id="ARBA00022984"/>
    </source>
</evidence>
<dbReference type="Proteomes" id="UP000198462">
    <property type="component" value="Unassembled WGS sequence"/>
</dbReference>
<feature type="domain" description="Glycosyl transferase family 51" evidence="12">
    <location>
        <begin position="61"/>
        <end position="208"/>
    </location>
</feature>
<reference evidence="14" key="1">
    <citation type="submission" date="2017-05" db="EMBL/GenBank/DDBJ databases">
        <authorList>
            <person name="Lin X."/>
        </authorList>
    </citation>
    <scope>NUCLEOTIDE SEQUENCE [LARGE SCALE GENOMIC DNA]</scope>
    <source>
        <strain evidence="14">JLT2012</strain>
    </source>
</reference>